<protein>
    <recommendedName>
        <fullName evidence="4">Protein kinase domain-containing protein</fullName>
    </recommendedName>
</protein>
<dbReference type="Proteomes" id="UP000053647">
    <property type="component" value="Unassembled WGS sequence"/>
</dbReference>
<dbReference type="GO" id="GO:0005524">
    <property type="term" value="F:ATP binding"/>
    <property type="evidence" value="ECO:0007669"/>
    <property type="project" value="UniProtKB-KW"/>
</dbReference>
<dbReference type="InterPro" id="IPR051681">
    <property type="entry name" value="Ser/Thr_Kinases-Pseudokinases"/>
</dbReference>
<dbReference type="PROSITE" id="PS00109">
    <property type="entry name" value="PROTEIN_KINASE_TYR"/>
    <property type="match status" value="1"/>
</dbReference>
<dbReference type="PANTHER" id="PTHR44329:SF298">
    <property type="entry name" value="MIXED LINEAGE KINASE DOMAIN-LIKE PROTEIN"/>
    <property type="match status" value="1"/>
</dbReference>
<dbReference type="InterPro" id="IPR008266">
    <property type="entry name" value="Tyr_kinase_AS"/>
</dbReference>
<dbReference type="AlphaFoldDB" id="A0A0C9SQX2"/>
<evidence type="ECO:0000313" key="5">
    <source>
        <dbReference type="EMBL" id="KIJ09989.1"/>
    </source>
</evidence>
<dbReference type="EMBL" id="KN819422">
    <property type="protein sequence ID" value="KIJ09989.1"/>
    <property type="molecule type" value="Genomic_DNA"/>
</dbReference>
<evidence type="ECO:0000256" key="2">
    <source>
        <dbReference type="ARBA" id="ARBA00022840"/>
    </source>
</evidence>
<evidence type="ECO:0000256" key="3">
    <source>
        <dbReference type="SAM" id="MobiDB-lite"/>
    </source>
</evidence>
<feature type="non-terminal residue" evidence="5">
    <location>
        <position position="1"/>
    </location>
</feature>
<evidence type="ECO:0000256" key="1">
    <source>
        <dbReference type="ARBA" id="ARBA00022741"/>
    </source>
</evidence>
<dbReference type="OrthoDB" id="4062651at2759"/>
<name>A0A0C9SQX2_PAXIN</name>
<dbReference type="HOGENOM" id="CLU_000288_7_18_1"/>
<dbReference type="Pfam" id="PF07714">
    <property type="entry name" value="PK_Tyr_Ser-Thr"/>
    <property type="match status" value="1"/>
</dbReference>
<dbReference type="InterPro" id="IPR001245">
    <property type="entry name" value="Ser-Thr/Tyr_kinase_cat_dom"/>
</dbReference>
<feature type="compositionally biased region" description="Basic and acidic residues" evidence="3">
    <location>
        <begin position="273"/>
        <end position="282"/>
    </location>
</feature>
<evidence type="ECO:0000313" key="6">
    <source>
        <dbReference type="Proteomes" id="UP000053647"/>
    </source>
</evidence>
<feature type="compositionally biased region" description="Basic and acidic residues" evidence="3">
    <location>
        <begin position="242"/>
        <end position="256"/>
    </location>
</feature>
<organism evidence="5 6">
    <name type="scientific">Paxillus involutus ATCC 200175</name>
    <dbReference type="NCBI Taxonomy" id="664439"/>
    <lineage>
        <taxon>Eukaryota</taxon>
        <taxon>Fungi</taxon>
        <taxon>Dikarya</taxon>
        <taxon>Basidiomycota</taxon>
        <taxon>Agaricomycotina</taxon>
        <taxon>Agaricomycetes</taxon>
        <taxon>Agaricomycetidae</taxon>
        <taxon>Boletales</taxon>
        <taxon>Paxilineae</taxon>
        <taxon>Paxillaceae</taxon>
        <taxon>Paxillus</taxon>
    </lineage>
</organism>
<dbReference type="PANTHER" id="PTHR44329">
    <property type="entry name" value="SERINE/THREONINE-PROTEIN KINASE TNNI3K-RELATED"/>
    <property type="match status" value="1"/>
</dbReference>
<feature type="compositionally biased region" description="Basic and acidic residues" evidence="3">
    <location>
        <begin position="297"/>
        <end position="317"/>
    </location>
</feature>
<dbReference type="GO" id="GO:0004674">
    <property type="term" value="F:protein serine/threonine kinase activity"/>
    <property type="evidence" value="ECO:0007669"/>
    <property type="project" value="TreeGrafter"/>
</dbReference>
<keyword evidence="2" id="KW-0067">ATP-binding</keyword>
<dbReference type="InterPro" id="IPR011009">
    <property type="entry name" value="Kinase-like_dom_sf"/>
</dbReference>
<dbReference type="PROSITE" id="PS50011">
    <property type="entry name" value="PROTEIN_KINASE_DOM"/>
    <property type="match status" value="1"/>
</dbReference>
<feature type="domain" description="Protein kinase" evidence="4">
    <location>
        <begin position="1"/>
        <end position="232"/>
    </location>
</feature>
<reference evidence="5 6" key="1">
    <citation type="submission" date="2014-06" db="EMBL/GenBank/DDBJ databases">
        <authorList>
            <consortium name="DOE Joint Genome Institute"/>
            <person name="Kuo A."/>
            <person name="Kohler A."/>
            <person name="Nagy L.G."/>
            <person name="Floudas D."/>
            <person name="Copeland A."/>
            <person name="Barry K.W."/>
            <person name="Cichocki N."/>
            <person name="Veneault-Fourrey C."/>
            <person name="LaButti K."/>
            <person name="Lindquist E.A."/>
            <person name="Lipzen A."/>
            <person name="Lundell T."/>
            <person name="Morin E."/>
            <person name="Murat C."/>
            <person name="Sun H."/>
            <person name="Tunlid A."/>
            <person name="Henrissat B."/>
            <person name="Grigoriev I.V."/>
            <person name="Hibbett D.S."/>
            <person name="Martin F."/>
            <person name="Nordberg H.P."/>
            <person name="Cantor M.N."/>
            <person name="Hua S.X."/>
        </authorList>
    </citation>
    <scope>NUCLEOTIDE SEQUENCE [LARGE SCALE GENOMIC DNA]</scope>
    <source>
        <strain evidence="5 6">ATCC 200175</strain>
    </source>
</reference>
<feature type="region of interest" description="Disordered" evidence="3">
    <location>
        <begin position="237"/>
        <end position="339"/>
    </location>
</feature>
<accession>A0A0C9SQX2</accession>
<keyword evidence="1" id="KW-0547">Nucleotide-binding</keyword>
<sequence length="339" mass="37930">RVRREMRIWMNLDHINILPFLGTTMGFGRFLAMVSPWLENGTLTSYLERRGDSLTTMQRLALVGIAATLLLMRSQFVVHGDLSGSNVLIDDNGRACICDFGLSTLLTELRGSTLETSIPRAGTLRWTAPELLELEVPEDEENPPRSVPTPKSDVYSFGRIMLQILTGKVPYHYYVNDLQVMVAVSQGITPQRPSEDLVTDHQWAFMQRCWAPINTERPSGEEIVEFARHELVVTTASEFNDIEGKDVEEKAEDEHPPAPGDPGDTRTGTHQQGPKDESKDVEERDEGEDPPTPGSPEDTHRDTHSQGPKDDDEGKNVEEDELPSESSWLRDILKASLPS</sequence>
<keyword evidence="6" id="KW-1185">Reference proteome</keyword>
<dbReference type="SUPFAM" id="SSF56112">
    <property type="entry name" value="Protein kinase-like (PK-like)"/>
    <property type="match status" value="1"/>
</dbReference>
<gene>
    <name evidence="5" type="ORF">PAXINDRAFT_86694</name>
</gene>
<reference evidence="6" key="2">
    <citation type="submission" date="2015-01" db="EMBL/GenBank/DDBJ databases">
        <title>Evolutionary Origins and Diversification of the Mycorrhizal Mutualists.</title>
        <authorList>
            <consortium name="DOE Joint Genome Institute"/>
            <consortium name="Mycorrhizal Genomics Consortium"/>
            <person name="Kohler A."/>
            <person name="Kuo A."/>
            <person name="Nagy L.G."/>
            <person name="Floudas D."/>
            <person name="Copeland A."/>
            <person name="Barry K.W."/>
            <person name="Cichocki N."/>
            <person name="Veneault-Fourrey C."/>
            <person name="LaButti K."/>
            <person name="Lindquist E.A."/>
            <person name="Lipzen A."/>
            <person name="Lundell T."/>
            <person name="Morin E."/>
            <person name="Murat C."/>
            <person name="Riley R."/>
            <person name="Ohm R."/>
            <person name="Sun H."/>
            <person name="Tunlid A."/>
            <person name="Henrissat B."/>
            <person name="Grigoriev I.V."/>
            <person name="Hibbett D.S."/>
            <person name="Martin F."/>
        </authorList>
    </citation>
    <scope>NUCLEOTIDE SEQUENCE [LARGE SCALE GENOMIC DNA]</scope>
    <source>
        <strain evidence="6">ATCC 200175</strain>
    </source>
</reference>
<dbReference type="InterPro" id="IPR000719">
    <property type="entry name" value="Prot_kinase_dom"/>
</dbReference>
<dbReference type="Gene3D" id="1.10.510.10">
    <property type="entry name" value="Transferase(Phosphotransferase) domain 1"/>
    <property type="match status" value="1"/>
</dbReference>
<proteinExistence type="predicted"/>
<evidence type="ECO:0000259" key="4">
    <source>
        <dbReference type="PROSITE" id="PS50011"/>
    </source>
</evidence>